<sequence length="462" mass="50199">MTSMRMASFRHSVVFRMAAGYGLLLLLSVAVIASVFYVATAGLLRRDIDEQLRSTSRHLVQVKDQRNTDALVEEIHGLLTDNQDSDTEIYLLLAADGSKLIGNLTAWPADAVASDGLRQRDVQRLGRHSSSRLLVYRFADGAVLVVGRDMRDVRELEHMILVALGLGGVLALLLAGGGAALFRTQLQGQLKAIHRTTTEIAAGRLDRRVAVGDSRDEFAVVARDINDMLDEIERLMDTARNVSNAIAHDLRTPLGRVRAALEQALRSPQRHERLPQNAQYAIDEIDSLIMVLDKLLQIAEAESGVRRQSFEPLALRGLLEDIVELYQPAAESLAITLHGEVDGDPCVLADRHLLAGVLANLLDNAFKYAGRGANVAVRAARDGGRVRISVQDDGPGIPEPALAHATERFFRVDSSRHQRGNGLGLSLVAAVVALHRGQLVLSNTTPGLKVDINLPAATLSKP</sequence>
<comment type="catalytic activity">
    <reaction evidence="1">
        <text>ATP + protein L-histidine = ADP + protein N-phospho-L-histidine.</text>
        <dbReference type="EC" id="2.7.13.3"/>
    </reaction>
</comment>
<keyword evidence="9" id="KW-0902">Two-component regulatory system</keyword>
<gene>
    <name evidence="14" type="ORF">DVT68_14065</name>
</gene>
<dbReference type="Pfam" id="PF00512">
    <property type="entry name" value="HisKA"/>
    <property type="match status" value="1"/>
</dbReference>
<feature type="transmembrane region" description="Helical" evidence="11">
    <location>
        <begin position="160"/>
        <end position="182"/>
    </location>
</feature>
<dbReference type="EMBL" id="QQSY01000003">
    <property type="protein sequence ID" value="RDI98198.1"/>
    <property type="molecule type" value="Genomic_DNA"/>
</dbReference>
<dbReference type="Pfam" id="PF00672">
    <property type="entry name" value="HAMP"/>
    <property type="match status" value="1"/>
</dbReference>
<keyword evidence="5" id="KW-0808">Transferase</keyword>
<organism evidence="14 15">
    <name type="scientific">Dyella solisilvae</name>
    <dbReference type="NCBI Taxonomy" id="1920168"/>
    <lineage>
        <taxon>Bacteria</taxon>
        <taxon>Pseudomonadati</taxon>
        <taxon>Pseudomonadota</taxon>
        <taxon>Gammaproteobacteria</taxon>
        <taxon>Lysobacterales</taxon>
        <taxon>Rhodanobacteraceae</taxon>
        <taxon>Dyella</taxon>
    </lineage>
</organism>
<accession>A0A370K6D3</accession>
<evidence type="ECO:0000256" key="3">
    <source>
        <dbReference type="ARBA" id="ARBA00012438"/>
    </source>
</evidence>
<evidence type="ECO:0000256" key="1">
    <source>
        <dbReference type="ARBA" id="ARBA00000085"/>
    </source>
</evidence>
<feature type="domain" description="Histidine kinase" evidence="12">
    <location>
        <begin position="245"/>
        <end position="458"/>
    </location>
</feature>
<evidence type="ECO:0000256" key="4">
    <source>
        <dbReference type="ARBA" id="ARBA00022553"/>
    </source>
</evidence>
<keyword evidence="4" id="KW-0597">Phosphoprotein</keyword>
<evidence type="ECO:0000256" key="7">
    <source>
        <dbReference type="ARBA" id="ARBA00022777"/>
    </source>
</evidence>
<dbReference type="PANTHER" id="PTHR45436">
    <property type="entry name" value="SENSOR HISTIDINE KINASE YKOH"/>
    <property type="match status" value="1"/>
</dbReference>
<evidence type="ECO:0000256" key="9">
    <source>
        <dbReference type="ARBA" id="ARBA00023012"/>
    </source>
</evidence>
<dbReference type="GO" id="GO:0000155">
    <property type="term" value="F:phosphorelay sensor kinase activity"/>
    <property type="evidence" value="ECO:0007669"/>
    <property type="project" value="InterPro"/>
</dbReference>
<dbReference type="InterPro" id="IPR036097">
    <property type="entry name" value="HisK_dim/P_sf"/>
</dbReference>
<dbReference type="PRINTS" id="PR00344">
    <property type="entry name" value="BCTRLSENSOR"/>
</dbReference>
<dbReference type="GO" id="GO:0005886">
    <property type="term" value="C:plasma membrane"/>
    <property type="evidence" value="ECO:0007669"/>
    <property type="project" value="TreeGrafter"/>
</dbReference>
<dbReference type="Proteomes" id="UP000254711">
    <property type="component" value="Unassembled WGS sequence"/>
</dbReference>
<reference evidence="14 15" key="1">
    <citation type="submission" date="2018-07" db="EMBL/GenBank/DDBJ databases">
        <title>Dyella solisilvae sp. nov., isolated from the pine and broad-leaved mixed forest soil.</title>
        <authorList>
            <person name="Gao Z."/>
            <person name="Qiu L."/>
        </authorList>
    </citation>
    <scope>NUCLEOTIDE SEQUENCE [LARGE SCALE GENOMIC DNA]</scope>
    <source>
        <strain evidence="14 15">DHG54</strain>
    </source>
</reference>
<evidence type="ECO:0000313" key="14">
    <source>
        <dbReference type="EMBL" id="RDI98198.1"/>
    </source>
</evidence>
<dbReference type="SMART" id="SM00388">
    <property type="entry name" value="HisKA"/>
    <property type="match status" value="1"/>
</dbReference>
<evidence type="ECO:0000256" key="8">
    <source>
        <dbReference type="ARBA" id="ARBA00022989"/>
    </source>
</evidence>
<dbReference type="SUPFAM" id="SSF158472">
    <property type="entry name" value="HAMP domain-like"/>
    <property type="match status" value="1"/>
</dbReference>
<name>A0A370K6D3_9GAMM</name>
<dbReference type="CDD" id="cd06225">
    <property type="entry name" value="HAMP"/>
    <property type="match status" value="1"/>
</dbReference>
<dbReference type="AlphaFoldDB" id="A0A370K6D3"/>
<protein>
    <recommendedName>
        <fullName evidence="3">histidine kinase</fullName>
        <ecNumber evidence="3">2.7.13.3</ecNumber>
    </recommendedName>
</protein>
<dbReference type="PANTHER" id="PTHR45436:SF8">
    <property type="entry name" value="HISTIDINE KINASE"/>
    <property type="match status" value="1"/>
</dbReference>
<keyword evidence="10 11" id="KW-0472">Membrane</keyword>
<dbReference type="InterPro" id="IPR003661">
    <property type="entry name" value="HisK_dim/P_dom"/>
</dbReference>
<feature type="transmembrane region" description="Helical" evidence="11">
    <location>
        <begin position="20"/>
        <end position="44"/>
    </location>
</feature>
<dbReference type="EC" id="2.7.13.3" evidence="3"/>
<dbReference type="Pfam" id="PF02518">
    <property type="entry name" value="HATPase_c"/>
    <property type="match status" value="1"/>
</dbReference>
<evidence type="ECO:0000313" key="15">
    <source>
        <dbReference type="Proteomes" id="UP000254711"/>
    </source>
</evidence>
<keyword evidence="15" id="KW-1185">Reference proteome</keyword>
<dbReference type="Gene3D" id="3.30.565.10">
    <property type="entry name" value="Histidine kinase-like ATPase, C-terminal domain"/>
    <property type="match status" value="1"/>
</dbReference>
<dbReference type="CDD" id="cd00075">
    <property type="entry name" value="HATPase"/>
    <property type="match status" value="1"/>
</dbReference>
<dbReference type="Gene3D" id="1.10.287.130">
    <property type="match status" value="1"/>
</dbReference>
<feature type="domain" description="HAMP" evidence="13">
    <location>
        <begin position="184"/>
        <end position="237"/>
    </location>
</feature>
<evidence type="ECO:0000259" key="13">
    <source>
        <dbReference type="PROSITE" id="PS50885"/>
    </source>
</evidence>
<keyword evidence="6 11" id="KW-0812">Transmembrane</keyword>
<dbReference type="InterPro" id="IPR003660">
    <property type="entry name" value="HAMP_dom"/>
</dbReference>
<evidence type="ECO:0000256" key="6">
    <source>
        <dbReference type="ARBA" id="ARBA00022692"/>
    </source>
</evidence>
<dbReference type="InterPro" id="IPR005467">
    <property type="entry name" value="His_kinase_dom"/>
</dbReference>
<dbReference type="InterPro" id="IPR050428">
    <property type="entry name" value="TCS_sensor_his_kinase"/>
</dbReference>
<dbReference type="SUPFAM" id="SSF47384">
    <property type="entry name" value="Homodimeric domain of signal transducing histidine kinase"/>
    <property type="match status" value="1"/>
</dbReference>
<dbReference type="InterPro" id="IPR036890">
    <property type="entry name" value="HATPase_C_sf"/>
</dbReference>
<keyword evidence="7 14" id="KW-0418">Kinase</keyword>
<proteinExistence type="predicted"/>
<dbReference type="SMART" id="SM00387">
    <property type="entry name" value="HATPase_c"/>
    <property type="match status" value="1"/>
</dbReference>
<evidence type="ECO:0000256" key="5">
    <source>
        <dbReference type="ARBA" id="ARBA00022679"/>
    </source>
</evidence>
<evidence type="ECO:0000256" key="10">
    <source>
        <dbReference type="ARBA" id="ARBA00023136"/>
    </source>
</evidence>
<comment type="caution">
    <text evidence="14">The sequence shown here is derived from an EMBL/GenBank/DDBJ whole genome shotgun (WGS) entry which is preliminary data.</text>
</comment>
<dbReference type="Gene3D" id="6.10.340.10">
    <property type="match status" value="1"/>
</dbReference>
<dbReference type="InterPro" id="IPR003594">
    <property type="entry name" value="HATPase_dom"/>
</dbReference>
<dbReference type="SMART" id="SM00304">
    <property type="entry name" value="HAMP"/>
    <property type="match status" value="1"/>
</dbReference>
<evidence type="ECO:0000256" key="2">
    <source>
        <dbReference type="ARBA" id="ARBA00004370"/>
    </source>
</evidence>
<evidence type="ECO:0000259" key="12">
    <source>
        <dbReference type="PROSITE" id="PS50109"/>
    </source>
</evidence>
<comment type="subcellular location">
    <subcellularLocation>
        <location evidence="2">Membrane</location>
    </subcellularLocation>
</comment>
<keyword evidence="8 11" id="KW-1133">Transmembrane helix</keyword>
<dbReference type="InterPro" id="IPR004358">
    <property type="entry name" value="Sig_transdc_His_kin-like_C"/>
</dbReference>
<dbReference type="SUPFAM" id="SSF55874">
    <property type="entry name" value="ATPase domain of HSP90 chaperone/DNA topoisomerase II/histidine kinase"/>
    <property type="match status" value="1"/>
</dbReference>
<dbReference type="CDD" id="cd00082">
    <property type="entry name" value="HisKA"/>
    <property type="match status" value="1"/>
</dbReference>
<evidence type="ECO:0000256" key="11">
    <source>
        <dbReference type="SAM" id="Phobius"/>
    </source>
</evidence>
<dbReference type="PROSITE" id="PS50109">
    <property type="entry name" value="HIS_KIN"/>
    <property type="match status" value="1"/>
</dbReference>
<dbReference type="PROSITE" id="PS50885">
    <property type="entry name" value="HAMP"/>
    <property type="match status" value="1"/>
</dbReference>